<feature type="non-terminal residue" evidence="1">
    <location>
        <position position="1"/>
    </location>
</feature>
<feature type="non-terminal residue" evidence="1">
    <location>
        <position position="55"/>
    </location>
</feature>
<name>A0A7T8JWA0_CALRO</name>
<gene>
    <name evidence="1" type="ORF">FKW44_017918</name>
</gene>
<dbReference type="Proteomes" id="UP000595437">
    <property type="component" value="Chromosome 12"/>
</dbReference>
<proteinExistence type="predicted"/>
<evidence type="ECO:0000313" key="1">
    <source>
        <dbReference type="EMBL" id="QQP37602.1"/>
    </source>
</evidence>
<evidence type="ECO:0000313" key="2">
    <source>
        <dbReference type="Proteomes" id="UP000595437"/>
    </source>
</evidence>
<sequence length="55" mass="6222">QLSRVIFVSTVYKYVFYIPLMISSKNVTSFRDSESQLKITSCFPSKSLNHTDTGG</sequence>
<reference evidence="2" key="1">
    <citation type="submission" date="2021-01" db="EMBL/GenBank/DDBJ databases">
        <title>Caligus Genome Assembly.</title>
        <authorList>
            <person name="Gallardo-Escarate C."/>
        </authorList>
    </citation>
    <scope>NUCLEOTIDE SEQUENCE [LARGE SCALE GENOMIC DNA]</scope>
</reference>
<accession>A0A7T8JWA0</accession>
<keyword evidence="2" id="KW-1185">Reference proteome</keyword>
<organism evidence="1 2">
    <name type="scientific">Caligus rogercresseyi</name>
    <name type="common">Sea louse</name>
    <dbReference type="NCBI Taxonomy" id="217165"/>
    <lineage>
        <taxon>Eukaryota</taxon>
        <taxon>Metazoa</taxon>
        <taxon>Ecdysozoa</taxon>
        <taxon>Arthropoda</taxon>
        <taxon>Crustacea</taxon>
        <taxon>Multicrustacea</taxon>
        <taxon>Hexanauplia</taxon>
        <taxon>Copepoda</taxon>
        <taxon>Siphonostomatoida</taxon>
        <taxon>Caligidae</taxon>
        <taxon>Caligus</taxon>
    </lineage>
</organism>
<protein>
    <submittedName>
        <fullName evidence="1">Uncharacterized protein</fullName>
    </submittedName>
</protein>
<dbReference type="EMBL" id="CP045901">
    <property type="protein sequence ID" value="QQP37602.1"/>
    <property type="molecule type" value="Genomic_DNA"/>
</dbReference>
<dbReference type="AlphaFoldDB" id="A0A7T8JWA0"/>